<sequence length="199" mass="22431">MINYPDVAAFDLDYTLWPCFCDTHLTPPFTPVKLPSGEVQTIIDSCGRQISLYPDIPDILSDLKTHGTLIVSASRTWAPDIAKQMLACYKIRTRPDGPPIPLLQIFDALSWGDHPKINHIRDALRTIHDNTNNNPHGTANPAHSLAHRDLSDIRSLKICLFDDEPRNRDVEAHGVSYVHVRDRKRGTTWDLYQAFLAAA</sequence>
<dbReference type="KEGG" id="erc:Ecym_6198"/>
<reference evidence="2" key="1">
    <citation type="journal article" date="2012" name="G3 (Bethesda)">
        <title>Pichia sorbitophila, an interspecies yeast hybrid reveals early steps of genome resolution following polyploidization.</title>
        <authorList>
            <person name="Leh Louis V."/>
            <person name="Despons L."/>
            <person name="Friedrich A."/>
            <person name="Martin T."/>
            <person name="Durrens P."/>
            <person name="Casaregola S."/>
            <person name="Neuveglise C."/>
            <person name="Fairhead C."/>
            <person name="Marck C."/>
            <person name="Cruz J.A."/>
            <person name="Straub M.L."/>
            <person name="Kugler V."/>
            <person name="Sacerdot C."/>
            <person name="Uzunov Z."/>
            <person name="Thierry A."/>
            <person name="Weiss S."/>
            <person name="Bleykasten C."/>
            <person name="De Montigny J."/>
            <person name="Jacques N."/>
            <person name="Jung P."/>
            <person name="Lemaire M."/>
            <person name="Mallet S."/>
            <person name="Morel G."/>
            <person name="Richard G.F."/>
            <person name="Sarkar A."/>
            <person name="Savel G."/>
            <person name="Schacherer J."/>
            <person name="Seret M.L."/>
            <person name="Talla E."/>
            <person name="Samson G."/>
            <person name="Jubin C."/>
            <person name="Poulain J."/>
            <person name="Vacherie B."/>
            <person name="Barbe V."/>
            <person name="Pelletier E."/>
            <person name="Sherman D.J."/>
            <person name="Westhof E."/>
            <person name="Weissenbach J."/>
            <person name="Baret P.V."/>
            <person name="Wincker P."/>
            <person name="Gaillardin C."/>
            <person name="Dujon B."/>
            <person name="Souciet J.L."/>
        </authorList>
    </citation>
    <scope>NUCLEOTIDE SEQUENCE [LARGE SCALE GENOMIC DNA]</scope>
    <source>
        <strain evidence="2">CBS 270.75 / DBVPG 7215 / KCTC 17166 / NRRL Y-17582</strain>
    </source>
</reference>
<dbReference type="InterPro" id="IPR036412">
    <property type="entry name" value="HAD-like_sf"/>
</dbReference>
<dbReference type="Pfam" id="PF12689">
    <property type="entry name" value="Acid_PPase"/>
    <property type="match status" value="1"/>
</dbReference>
<dbReference type="InterPro" id="IPR023214">
    <property type="entry name" value="HAD_sf"/>
</dbReference>
<evidence type="ECO:0000313" key="2">
    <source>
        <dbReference type="Proteomes" id="UP000006790"/>
    </source>
</evidence>
<keyword evidence="2" id="KW-1185">Reference proteome</keyword>
<dbReference type="EMBL" id="CP002502">
    <property type="protein sequence ID" value="AET40581.1"/>
    <property type="molecule type" value="Genomic_DNA"/>
</dbReference>
<proteinExistence type="predicted"/>
<dbReference type="PANTHER" id="PTHR17901:SF14">
    <property type="entry name" value="MAGNESIUM-DEPENDENT PHOSPHATASE 1"/>
    <property type="match status" value="1"/>
</dbReference>
<name>G8JVA2_ERECY</name>
<dbReference type="Proteomes" id="UP000006790">
    <property type="component" value="Chromosome 6"/>
</dbReference>
<organism evidence="1 2">
    <name type="scientific">Eremothecium cymbalariae (strain CBS 270.75 / DBVPG 7215 / KCTC 17166 / NRRL Y-17582)</name>
    <name type="common">Yeast</name>
    <dbReference type="NCBI Taxonomy" id="931890"/>
    <lineage>
        <taxon>Eukaryota</taxon>
        <taxon>Fungi</taxon>
        <taxon>Dikarya</taxon>
        <taxon>Ascomycota</taxon>
        <taxon>Saccharomycotina</taxon>
        <taxon>Saccharomycetes</taxon>
        <taxon>Saccharomycetales</taxon>
        <taxon>Saccharomycetaceae</taxon>
        <taxon>Eremothecium</taxon>
    </lineage>
</organism>
<dbReference type="PANTHER" id="PTHR17901">
    <property type="entry name" value="MAGNESIUM-DEPENDENT PHOSPHATASE 1 MDP1"/>
    <property type="match status" value="1"/>
</dbReference>
<dbReference type="GO" id="GO:0030946">
    <property type="term" value="F:protein tyrosine phosphatase activity, metal-dependent"/>
    <property type="evidence" value="ECO:0007669"/>
    <property type="project" value="EnsemblFungi"/>
</dbReference>
<dbReference type="GO" id="GO:0003993">
    <property type="term" value="F:acid phosphatase activity"/>
    <property type="evidence" value="ECO:0007669"/>
    <property type="project" value="EnsemblFungi"/>
</dbReference>
<dbReference type="STRING" id="931890.G8JVA2"/>
<dbReference type="AlphaFoldDB" id="G8JVA2"/>
<dbReference type="SUPFAM" id="SSF56784">
    <property type="entry name" value="HAD-like"/>
    <property type="match status" value="1"/>
</dbReference>
<dbReference type="FunCoup" id="G8JVA2">
    <property type="interactions" value="175"/>
</dbReference>
<dbReference type="InterPro" id="IPR010033">
    <property type="entry name" value="HAD_SF_ppase_IIIC"/>
</dbReference>
<dbReference type="OMA" id="IRHITAG"/>
<dbReference type="OrthoDB" id="2865258at2759"/>
<evidence type="ECO:0008006" key="3">
    <source>
        <dbReference type="Google" id="ProtNLM"/>
    </source>
</evidence>
<dbReference type="Gene3D" id="3.40.50.1000">
    <property type="entry name" value="HAD superfamily/HAD-like"/>
    <property type="match status" value="1"/>
</dbReference>
<dbReference type="InParanoid" id="G8JVA2"/>
<dbReference type="eggNOG" id="KOG4549">
    <property type="taxonomic scope" value="Eukaryota"/>
</dbReference>
<dbReference type="InterPro" id="IPR010036">
    <property type="entry name" value="MDP_1_eu_arc"/>
</dbReference>
<gene>
    <name evidence="1" type="ordered locus">Ecym_6198</name>
</gene>
<dbReference type="NCBIfam" id="TIGR01681">
    <property type="entry name" value="HAD-SF-IIIC"/>
    <property type="match status" value="1"/>
</dbReference>
<protein>
    <recommendedName>
        <fullName evidence="3">Magnesium-dependent phosphatase-1</fullName>
    </recommendedName>
</protein>
<dbReference type="RefSeq" id="XP_003647398.1">
    <property type="nucleotide sequence ID" value="XM_003647350.1"/>
</dbReference>
<evidence type="ECO:0000313" key="1">
    <source>
        <dbReference type="EMBL" id="AET40581.1"/>
    </source>
</evidence>
<dbReference type="GeneID" id="11468967"/>
<dbReference type="HOGENOM" id="CLU_071162_0_1_1"/>
<accession>G8JVA2</accession>
<dbReference type="NCBIfam" id="TIGR01685">
    <property type="entry name" value="MDP-1"/>
    <property type="match status" value="1"/>
</dbReference>